<gene>
    <name evidence="3" type="ORF">PG996_012266</name>
</gene>
<dbReference type="Gene3D" id="1.20.1250.20">
    <property type="entry name" value="MFS general substrate transporter like domains"/>
    <property type="match status" value="1"/>
</dbReference>
<dbReference type="EMBL" id="JAQQWM010000008">
    <property type="protein sequence ID" value="KAK8052965.1"/>
    <property type="molecule type" value="Genomic_DNA"/>
</dbReference>
<dbReference type="Proteomes" id="UP001446871">
    <property type="component" value="Unassembled WGS sequence"/>
</dbReference>
<keyword evidence="2" id="KW-1133">Transmembrane helix</keyword>
<protein>
    <submittedName>
        <fullName evidence="3">H(+)/hexose cotransporter 1</fullName>
    </submittedName>
</protein>
<feature type="region of interest" description="Disordered" evidence="1">
    <location>
        <begin position="77"/>
        <end position="96"/>
    </location>
</feature>
<comment type="caution">
    <text evidence="3">The sequence shown here is derived from an EMBL/GenBank/DDBJ whole genome shotgun (WGS) entry which is preliminary data.</text>
</comment>
<feature type="transmembrane region" description="Helical" evidence="2">
    <location>
        <begin position="6"/>
        <end position="24"/>
    </location>
</feature>
<reference evidence="3 4" key="1">
    <citation type="submission" date="2023-01" db="EMBL/GenBank/DDBJ databases">
        <title>Analysis of 21 Apiospora genomes using comparative genomics revels a genus with tremendous synthesis potential of carbohydrate active enzymes and secondary metabolites.</title>
        <authorList>
            <person name="Sorensen T."/>
        </authorList>
    </citation>
    <scope>NUCLEOTIDE SEQUENCE [LARGE SCALE GENOMIC DNA]</scope>
    <source>
        <strain evidence="3 4">CBS 83171</strain>
    </source>
</reference>
<evidence type="ECO:0000256" key="1">
    <source>
        <dbReference type="SAM" id="MobiDB-lite"/>
    </source>
</evidence>
<keyword evidence="4" id="KW-1185">Reference proteome</keyword>
<proteinExistence type="predicted"/>
<evidence type="ECO:0000313" key="4">
    <source>
        <dbReference type="Proteomes" id="UP001446871"/>
    </source>
</evidence>
<dbReference type="InterPro" id="IPR036259">
    <property type="entry name" value="MFS_trans_sf"/>
</dbReference>
<evidence type="ECO:0000256" key="2">
    <source>
        <dbReference type="SAM" id="Phobius"/>
    </source>
</evidence>
<keyword evidence="2" id="KW-0812">Transmembrane</keyword>
<name>A0ABR1U227_9PEZI</name>
<organism evidence="3 4">
    <name type="scientific">Apiospora saccharicola</name>
    <dbReference type="NCBI Taxonomy" id="335842"/>
    <lineage>
        <taxon>Eukaryota</taxon>
        <taxon>Fungi</taxon>
        <taxon>Dikarya</taxon>
        <taxon>Ascomycota</taxon>
        <taxon>Pezizomycotina</taxon>
        <taxon>Sordariomycetes</taxon>
        <taxon>Xylariomycetidae</taxon>
        <taxon>Amphisphaeriales</taxon>
        <taxon>Apiosporaceae</taxon>
        <taxon>Apiospora</taxon>
    </lineage>
</organism>
<sequence length="116" mass="13363">MGWGTFLFFAISTYVGVGFVYLCLPELKDRSLESMDDLFDRSIWTMWRHAYPTEEEKERHGIQDMLDRDAKLQGLGDDEAKSSAAHKETKVQRGTESSFVTMRYSSYSYAISNQQA</sequence>
<keyword evidence="2" id="KW-0472">Membrane</keyword>
<evidence type="ECO:0000313" key="3">
    <source>
        <dbReference type="EMBL" id="KAK8052965.1"/>
    </source>
</evidence>
<accession>A0ABR1U227</accession>
<feature type="compositionally biased region" description="Basic and acidic residues" evidence="1">
    <location>
        <begin position="78"/>
        <end position="93"/>
    </location>
</feature>